<feature type="non-terminal residue" evidence="3">
    <location>
        <position position="432"/>
    </location>
</feature>
<keyword evidence="4" id="KW-1185">Reference proteome</keyword>
<dbReference type="InterPro" id="IPR000477">
    <property type="entry name" value="RT_dom"/>
</dbReference>
<dbReference type="GO" id="GO:0003964">
    <property type="term" value="F:RNA-directed DNA polymerase activity"/>
    <property type="evidence" value="ECO:0007669"/>
    <property type="project" value="UniProtKB-KW"/>
</dbReference>
<dbReference type="Proteomes" id="UP000198211">
    <property type="component" value="Unassembled WGS sequence"/>
</dbReference>
<dbReference type="CDD" id="cd01650">
    <property type="entry name" value="RT_nLTR_like"/>
    <property type="match status" value="1"/>
</dbReference>
<dbReference type="Pfam" id="PF00078">
    <property type="entry name" value="RVT_1"/>
    <property type="match status" value="1"/>
</dbReference>
<keyword evidence="3" id="KW-0548">Nucleotidyltransferase</keyword>
<accession>A0A225UMC3</accession>
<keyword evidence="3" id="KW-0808">Transferase</keyword>
<name>A0A225UMC3_9STRA</name>
<feature type="compositionally biased region" description="Low complexity" evidence="1">
    <location>
        <begin position="176"/>
        <end position="196"/>
    </location>
</feature>
<comment type="caution">
    <text evidence="3">The sequence shown here is derived from an EMBL/GenBank/DDBJ whole genome shotgun (WGS) entry which is preliminary data.</text>
</comment>
<gene>
    <name evidence="3" type="ORF">PHMEG_00036278</name>
</gene>
<dbReference type="OrthoDB" id="129426at2759"/>
<feature type="region of interest" description="Disordered" evidence="1">
    <location>
        <begin position="175"/>
        <end position="196"/>
    </location>
</feature>
<proteinExistence type="predicted"/>
<evidence type="ECO:0000313" key="3">
    <source>
        <dbReference type="EMBL" id="OWY94090.1"/>
    </source>
</evidence>
<dbReference type="AlphaFoldDB" id="A0A225UMC3"/>
<keyword evidence="3" id="KW-0695">RNA-directed DNA polymerase</keyword>
<organism evidence="3 4">
    <name type="scientific">Phytophthora megakarya</name>
    <dbReference type="NCBI Taxonomy" id="4795"/>
    <lineage>
        <taxon>Eukaryota</taxon>
        <taxon>Sar</taxon>
        <taxon>Stramenopiles</taxon>
        <taxon>Oomycota</taxon>
        <taxon>Peronosporomycetes</taxon>
        <taxon>Peronosporales</taxon>
        <taxon>Peronosporaceae</taxon>
        <taxon>Phytophthora</taxon>
    </lineage>
</organism>
<dbReference type="PANTHER" id="PTHR19446">
    <property type="entry name" value="REVERSE TRANSCRIPTASES"/>
    <property type="match status" value="1"/>
</dbReference>
<evidence type="ECO:0000313" key="4">
    <source>
        <dbReference type="Proteomes" id="UP000198211"/>
    </source>
</evidence>
<evidence type="ECO:0000256" key="1">
    <source>
        <dbReference type="SAM" id="MobiDB-lite"/>
    </source>
</evidence>
<sequence>MVERFGASLASKISDASDWETAEGYITALPHLLYDKLQPYSQAQRRLQPCPRPSQQAQHDQRQHVQQTPRQEDTVPHRHPSTTSSRRRRQRRTRRGRPPRVTRHHRDHRLDEALDELHVVERRSPSNRSAVNKARRRVGLINAAIAQQRLRHQFDKDEKACVDGIFTAAREKRAMATTPTATTTTATTPTSSTASVVDASTCPIPGEELHRFFTAVNTPSGVFEPMAPVGAHFRSALARLPAARHNKELLTDHPTPDEIEDQLQRVRGSFSPGLDGVGYDIYNVFATQLLPALHATFKCCWQHRRGASAHKKGDRLDPANWRPICLQQTIYKLYAGVLARRFTRWLDANDRHATAQKGFRAMNGCGEHNFLAASLVDQARRKRQELHVVWYDFANAFGSVPHDLLWAVLQRMGVPAEFVDCCRGLYANAAFT</sequence>
<feature type="region of interest" description="Disordered" evidence="1">
    <location>
        <begin position="43"/>
        <end position="110"/>
    </location>
</feature>
<dbReference type="STRING" id="4795.A0A225UMC3"/>
<reference evidence="4" key="1">
    <citation type="submission" date="2017-03" db="EMBL/GenBank/DDBJ databases">
        <title>Phytopthora megakarya and P. palmivora, two closely related causual agents of cacao black pod achieved similar genome size and gene model numbers by different mechanisms.</title>
        <authorList>
            <person name="Ali S."/>
            <person name="Shao J."/>
            <person name="Larry D.J."/>
            <person name="Kronmiller B."/>
            <person name="Shen D."/>
            <person name="Strem M.D."/>
            <person name="Melnick R.L."/>
            <person name="Guiltinan M.J."/>
            <person name="Tyler B.M."/>
            <person name="Meinhardt L.W."/>
            <person name="Bailey B.A."/>
        </authorList>
    </citation>
    <scope>NUCLEOTIDE SEQUENCE [LARGE SCALE GENOMIC DNA]</scope>
    <source>
        <strain evidence="4">zdho120</strain>
    </source>
</reference>
<dbReference type="EMBL" id="NBNE01014935">
    <property type="protein sequence ID" value="OWY94090.1"/>
    <property type="molecule type" value="Genomic_DNA"/>
</dbReference>
<protein>
    <submittedName>
        <fullName evidence="3">Reverse transcriptase</fullName>
    </submittedName>
</protein>
<evidence type="ECO:0000259" key="2">
    <source>
        <dbReference type="Pfam" id="PF00078"/>
    </source>
</evidence>
<feature type="compositionally biased region" description="Basic residues" evidence="1">
    <location>
        <begin position="77"/>
        <end position="107"/>
    </location>
</feature>
<feature type="domain" description="Reverse transcriptase" evidence="2">
    <location>
        <begin position="311"/>
        <end position="417"/>
    </location>
</feature>